<gene>
    <name evidence="3" type="ORF">DIW82_00380</name>
</gene>
<dbReference type="EMBL" id="DQID01000006">
    <property type="protein sequence ID" value="HCT13279.1"/>
    <property type="molecule type" value="Genomic_DNA"/>
</dbReference>
<sequence length="182" mass="17453">MRRRVPAAAAATVALLTATTGCSGSSDPEVVTVTADAPSTSQAAAGGPAPTAGAPAPAHQTAPSAPATPAVQADNPDQVGGTCGTLDGAKVTAGESTSCGFAMNVAAQALQPVYGPDTISSPDANGYAGIATVTATSPSTGQTYTMQCGIGSAAVSSVCTGGNNAQVRIDKAGNGSLLYLVQ</sequence>
<dbReference type="STRING" id="863239.GCA_000213935_02377"/>
<dbReference type="Proteomes" id="UP000261739">
    <property type="component" value="Unassembled WGS sequence"/>
</dbReference>
<protein>
    <submittedName>
        <fullName evidence="3">Uncharacterized protein</fullName>
    </submittedName>
</protein>
<name>A0A3D4SVH3_9CORY</name>
<dbReference type="AlphaFoldDB" id="A0A3D4SVH3"/>
<dbReference type="PROSITE" id="PS51257">
    <property type="entry name" value="PROKAR_LIPOPROTEIN"/>
    <property type="match status" value="1"/>
</dbReference>
<evidence type="ECO:0000256" key="1">
    <source>
        <dbReference type="SAM" id="MobiDB-lite"/>
    </source>
</evidence>
<proteinExistence type="predicted"/>
<feature type="chain" id="PRO_5039472695" evidence="2">
    <location>
        <begin position="24"/>
        <end position="182"/>
    </location>
</feature>
<accession>A0A3D4SVH3</accession>
<reference evidence="3 4" key="1">
    <citation type="journal article" date="2018" name="Nat. Biotechnol.">
        <title>A standardized bacterial taxonomy based on genome phylogeny substantially revises the tree of life.</title>
        <authorList>
            <person name="Parks D.H."/>
            <person name="Chuvochina M."/>
            <person name="Waite D.W."/>
            <person name="Rinke C."/>
            <person name="Skarshewski A."/>
            <person name="Chaumeil P.A."/>
            <person name="Hugenholtz P."/>
        </authorList>
    </citation>
    <scope>NUCLEOTIDE SEQUENCE [LARGE SCALE GENOMIC DNA]</scope>
    <source>
        <strain evidence="3">UBA11247</strain>
    </source>
</reference>
<feature type="signal peptide" evidence="2">
    <location>
        <begin position="1"/>
        <end position="23"/>
    </location>
</feature>
<comment type="caution">
    <text evidence="3">The sequence shown here is derived from an EMBL/GenBank/DDBJ whole genome shotgun (WGS) entry which is preliminary data.</text>
</comment>
<keyword evidence="2" id="KW-0732">Signal</keyword>
<evidence type="ECO:0000313" key="3">
    <source>
        <dbReference type="EMBL" id="HCT13279.1"/>
    </source>
</evidence>
<dbReference type="RefSeq" id="WP_273050875.1">
    <property type="nucleotide sequence ID" value="NZ_DAITTW010000114.1"/>
</dbReference>
<organism evidence="3 4">
    <name type="scientific">Corynebacterium nuruki</name>
    <dbReference type="NCBI Taxonomy" id="1032851"/>
    <lineage>
        <taxon>Bacteria</taxon>
        <taxon>Bacillati</taxon>
        <taxon>Actinomycetota</taxon>
        <taxon>Actinomycetes</taxon>
        <taxon>Mycobacteriales</taxon>
        <taxon>Corynebacteriaceae</taxon>
        <taxon>Corynebacterium</taxon>
    </lineage>
</organism>
<feature type="compositionally biased region" description="Low complexity" evidence="1">
    <location>
        <begin position="38"/>
        <end position="63"/>
    </location>
</feature>
<evidence type="ECO:0000256" key="2">
    <source>
        <dbReference type="SAM" id="SignalP"/>
    </source>
</evidence>
<feature type="region of interest" description="Disordered" evidence="1">
    <location>
        <begin position="38"/>
        <end position="79"/>
    </location>
</feature>
<evidence type="ECO:0000313" key="4">
    <source>
        <dbReference type="Proteomes" id="UP000261739"/>
    </source>
</evidence>